<dbReference type="Pfam" id="PF13545">
    <property type="entry name" value="HTH_Crp_2"/>
    <property type="match status" value="1"/>
</dbReference>
<proteinExistence type="predicted"/>
<evidence type="ECO:0000313" key="6">
    <source>
        <dbReference type="EMBL" id="SFZ93026.1"/>
    </source>
</evidence>
<dbReference type="GO" id="GO:0005829">
    <property type="term" value="C:cytosol"/>
    <property type="evidence" value="ECO:0007669"/>
    <property type="project" value="TreeGrafter"/>
</dbReference>
<organism evidence="6 7">
    <name type="scientific">Chryseobacterium limigenitum</name>
    <dbReference type="NCBI Taxonomy" id="1612149"/>
    <lineage>
        <taxon>Bacteria</taxon>
        <taxon>Pseudomonadati</taxon>
        <taxon>Bacteroidota</taxon>
        <taxon>Flavobacteriia</taxon>
        <taxon>Flavobacteriales</taxon>
        <taxon>Weeksellaceae</taxon>
        <taxon>Chryseobacterium group</taxon>
        <taxon>Chryseobacterium</taxon>
    </lineage>
</organism>
<evidence type="ECO:0000256" key="3">
    <source>
        <dbReference type="ARBA" id="ARBA00023163"/>
    </source>
</evidence>
<dbReference type="Gene3D" id="2.60.120.10">
    <property type="entry name" value="Jelly Rolls"/>
    <property type="match status" value="1"/>
</dbReference>
<dbReference type="InterPro" id="IPR012318">
    <property type="entry name" value="HTH_CRP"/>
</dbReference>
<dbReference type="PANTHER" id="PTHR24567">
    <property type="entry name" value="CRP FAMILY TRANSCRIPTIONAL REGULATORY PROTEIN"/>
    <property type="match status" value="1"/>
</dbReference>
<dbReference type="Pfam" id="PF00027">
    <property type="entry name" value="cNMP_binding"/>
    <property type="match status" value="1"/>
</dbReference>
<dbReference type="InterPro" id="IPR036390">
    <property type="entry name" value="WH_DNA-bd_sf"/>
</dbReference>
<dbReference type="SUPFAM" id="SSF51206">
    <property type="entry name" value="cAMP-binding domain-like"/>
    <property type="match status" value="1"/>
</dbReference>
<reference evidence="7" key="1">
    <citation type="submission" date="2016-10" db="EMBL/GenBank/DDBJ databases">
        <authorList>
            <person name="Varghese N."/>
            <person name="Submissions S."/>
        </authorList>
    </citation>
    <scope>NUCLEOTIDE SEQUENCE [LARGE SCALE GENOMIC DNA]</scope>
    <source>
        <strain evidence="7">SUR2</strain>
    </source>
</reference>
<keyword evidence="3" id="KW-0804">Transcription</keyword>
<accession>A0A1K2IL70</accession>
<evidence type="ECO:0000259" key="4">
    <source>
        <dbReference type="PROSITE" id="PS50042"/>
    </source>
</evidence>
<dbReference type="GO" id="GO:0003677">
    <property type="term" value="F:DNA binding"/>
    <property type="evidence" value="ECO:0007669"/>
    <property type="project" value="UniProtKB-KW"/>
</dbReference>
<feature type="domain" description="Cyclic nucleotide-binding" evidence="4">
    <location>
        <begin position="18"/>
        <end position="117"/>
    </location>
</feature>
<dbReference type="PRINTS" id="PR00034">
    <property type="entry name" value="HTHCRP"/>
</dbReference>
<dbReference type="AlphaFoldDB" id="A0A1K2IL70"/>
<dbReference type="PANTHER" id="PTHR24567:SF28">
    <property type="entry name" value="LISTERIOLYSIN REGULATORY PROTEIN"/>
    <property type="match status" value="1"/>
</dbReference>
<dbReference type="PROSITE" id="PS50042">
    <property type="entry name" value="CNMP_BINDING_3"/>
    <property type="match status" value="1"/>
</dbReference>
<keyword evidence="7" id="KW-1185">Reference proteome</keyword>
<dbReference type="RefSeq" id="WP_083582310.1">
    <property type="nucleotide sequence ID" value="NZ_FPKW01000004.1"/>
</dbReference>
<dbReference type="EMBL" id="FPKW01000004">
    <property type="protein sequence ID" value="SFZ93026.1"/>
    <property type="molecule type" value="Genomic_DNA"/>
</dbReference>
<name>A0A1K2IL70_9FLAO</name>
<keyword evidence="2" id="KW-0238">DNA-binding</keyword>
<dbReference type="STRING" id="1612149.SAMN05216324_10493"/>
<evidence type="ECO:0000256" key="2">
    <source>
        <dbReference type="ARBA" id="ARBA00023125"/>
    </source>
</evidence>
<dbReference type="InterPro" id="IPR050397">
    <property type="entry name" value="Env_Response_Regulators"/>
</dbReference>
<gene>
    <name evidence="6" type="ORF">SAMN05216324_10493</name>
</gene>
<dbReference type="InterPro" id="IPR018490">
    <property type="entry name" value="cNMP-bd_dom_sf"/>
</dbReference>
<evidence type="ECO:0000259" key="5">
    <source>
        <dbReference type="PROSITE" id="PS51063"/>
    </source>
</evidence>
<dbReference type="CDD" id="cd00038">
    <property type="entry name" value="CAP_ED"/>
    <property type="match status" value="1"/>
</dbReference>
<evidence type="ECO:0000313" key="7">
    <source>
        <dbReference type="Proteomes" id="UP000182034"/>
    </source>
</evidence>
<dbReference type="PROSITE" id="PS51063">
    <property type="entry name" value="HTH_CRP_2"/>
    <property type="match status" value="1"/>
</dbReference>
<dbReference type="OrthoDB" id="667966at2"/>
<keyword evidence="1" id="KW-0805">Transcription regulation</keyword>
<protein>
    <submittedName>
        <fullName evidence="6">Transcriptional regulator, Crp/Fnr family</fullName>
    </submittedName>
</protein>
<sequence length="198" mass="23261">MLIQEELLVIYGAIFEKYELNDEIFTEGSFSKYYFQIRTGIVHLNNYDEDGREFTQQILSDGESIGESFLIGELPYTVNAVAKSRCEIIKISKTTFTKILNENPEISLRLFKQVADKLSDKYYLMFTLISQDPMYKVEYILNHLKKTSDFHRPYSYEVPLTRQQLANLTGLRVETVIRTVKKLEKNNKIKIRSKRIFC</sequence>
<dbReference type="InterPro" id="IPR014710">
    <property type="entry name" value="RmlC-like_jellyroll"/>
</dbReference>
<dbReference type="SMART" id="SM00100">
    <property type="entry name" value="cNMP"/>
    <property type="match status" value="1"/>
</dbReference>
<feature type="domain" description="HTH crp-type" evidence="5">
    <location>
        <begin position="131"/>
        <end position="198"/>
    </location>
</feature>
<dbReference type="SUPFAM" id="SSF46785">
    <property type="entry name" value="Winged helix' DNA-binding domain"/>
    <property type="match status" value="1"/>
</dbReference>
<dbReference type="Proteomes" id="UP000182034">
    <property type="component" value="Unassembled WGS sequence"/>
</dbReference>
<dbReference type="InterPro" id="IPR000595">
    <property type="entry name" value="cNMP-bd_dom"/>
</dbReference>
<dbReference type="GO" id="GO:0003700">
    <property type="term" value="F:DNA-binding transcription factor activity"/>
    <property type="evidence" value="ECO:0007669"/>
    <property type="project" value="TreeGrafter"/>
</dbReference>
<dbReference type="SMART" id="SM00419">
    <property type="entry name" value="HTH_CRP"/>
    <property type="match status" value="1"/>
</dbReference>
<evidence type="ECO:0000256" key="1">
    <source>
        <dbReference type="ARBA" id="ARBA00023015"/>
    </source>
</evidence>